<sequence>MVTLTIGRLHTRYAGDAVRFADSLPRMVDVELDRALDAVRVPEGHVCVRRLTVPVRLDRDTLTAARAWADQIAAALARAVADVGAEDVVVYRRTLDVLADMLAAAGRGDTRREWAWRQTGVLPPGPEAFAAAVAQRPDLACAALTAAARLGPLPLTAAGWVTIAHAVGEVAGPPPATGSQPEKPASVPTHPAALRLPAVLGHPVALRLPAAQIARRPAGERRAVARLVLLCAAPALSRSAPAIAAVAASLASPAETPPGTPLPEGVISPSSPEYASGIASPDGPPVLGPASSPPSAGASAVDAVPPLADGDPVAVAATTDLPVTAAGGVLFLIRAAEGSGVEAEGAGAGPFETLPEALADWPLSTVVAWVAARLGGVGADDPAVHLLAGSPAEPLAAPRPDEDAALAAVATRVEEWLRPLLRLEPGDDLGWLWRRTARIDAQPGWAEITFALDDVDTRVRAAGLDLDPGFVWWLGSVVRYRYV</sequence>
<dbReference type="EMBL" id="BOMI01000022">
    <property type="protein sequence ID" value="GID72869.1"/>
    <property type="molecule type" value="Genomic_DNA"/>
</dbReference>
<feature type="region of interest" description="Disordered" evidence="1">
    <location>
        <begin position="252"/>
        <end position="304"/>
    </location>
</feature>
<reference evidence="2 3" key="1">
    <citation type="submission" date="2021-01" db="EMBL/GenBank/DDBJ databases">
        <title>Whole genome shotgun sequence of Actinoplanes deccanensis NBRC 13994.</title>
        <authorList>
            <person name="Komaki H."/>
            <person name="Tamura T."/>
        </authorList>
    </citation>
    <scope>NUCLEOTIDE SEQUENCE [LARGE SCALE GENOMIC DNA]</scope>
    <source>
        <strain evidence="2 3">NBRC 13994</strain>
    </source>
</reference>
<protein>
    <submittedName>
        <fullName evidence="2">Uncharacterized protein</fullName>
    </submittedName>
</protein>
<feature type="compositionally biased region" description="Low complexity" evidence="1">
    <location>
        <begin position="288"/>
        <end position="304"/>
    </location>
</feature>
<evidence type="ECO:0000313" key="2">
    <source>
        <dbReference type="EMBL" id="GID72869.1"/>
    </source>
</evidence>
<gene>
    <name evidence="2" type="ORF">Ade02nite_15100</name>
</gene>
<evidence type="ECO:0000256" key="1">
    <source>
        <dbReference type="SAM" id="MobiDB-lite"/>
    </source>
</evidence>
<proteinExistence type="predicted"/>
<organism evidence="2 3">
    <name type="scientific">Paractinoplanes deccanensis</name>
    <dbReference type="NCBI Taxonomy" id="113561"/>
    <lineage>
        <taxon>Bacteria</taxon>
        <taxon>Bacillati</taxon>
        <taxon>Actinomycetota</taxon>
        <taxon>Actinomycetes</taxon>
        <taxon>Micromonosporales</taxon>
        <taxon>Micromonosporaceae</taxon>
        <taxon>Paractinoplanes</taxon>
    </lineage>
</organism>
<accession>A0ABQ3XYS9</accession>
<keyword evidence="3" id="KW-1185">Reference proteome</keyword>
<dbReference type="Proteomes" id="UP000609879">
    <property type="component" value="Unassembled WGS sequence"/>
</dbReference>
<evidence type="ECO:0000313" key="3">
    <source>
        <dbReference type="Proteomes" id="UP000609879"/>
    </source>
</evidence>
<name>A0ABQ3XYS9_9ACTN</name>
<dbReference type="RefSeq" id="WP_203760816.1">
    <property type="nucleotide sequence ID" value="NZ_BAAABO010000006.1"/>
</dbReference>
<comment type="caution">
    <text evidence="2">The sequence shown here is derived from an EMBL/GenBank/DDBJ whole genome shotgun (WGS) entry which is preliminary data.</text>
</comment>